<accession>A0A9P5NG60</accession>
<dbReference type="OrthoDB" id="3182376at2759"/>
<sequence length="65" mass="7609">KAPNIKWVKNPDWTWKLITYLMDHPKFHLKLFLNSTAKAKKEGQNKAVAKDGKLQQYIVLAKLIF</sequence>
<feature type="non-terminal residue" evidence="1">
    <location>
        <position position="65"/>
    </location>
</feature>
<dbReference type="EMBL" id="JADNYJ010000082">
    <property type="protein sequence ID" value="KAF8888949.1"/>
    <property type="molecule type" value="Genomic_DNA"/>
</dbReference>
<dbReference type="AlphaFoldDB" id="A0A9P5NG60"/>
<protein>
    <submittedName>
        <fullName evidence="1">Uncharacterized protein</fullName>
    </submittedName>
</protein>
<name>A0A9P5NG60_GYMJU</name>
<keyword evidence="2" id="KW-1185">Reference proteome</keyword>
<feature type="non-terminal residue" evidence="1">
    <location>
        <position position="1"/>
    </location>
</feature>
<comment type="caution">
    <text evidence="1">The sequence shown here is derived from an EMBL/GenBank/DDBJ whole genome shotgun (WGS) entry which is preliminary data.</text>
</comment>
<evidence type="ECO:0000313" key="2">
    <source>
        <dbReference type="Proteomes" id="UP000724874"/>
    </source>
</evidence>
<organism evidence="1 2">
    <name type="scientific">Gymnopilus junonius</name>
    <name type="common">Spectacular rustgill mushroom</name>
    <name type="synonym">Gymnopilus spectabilis subsp. junonius</name>
    <dbReference type="NCBI Taxonomy" id="109634"/>
    <lineage>
        <taxon>Eukaryota</taxon>
        <taxon>Fungi</taxon>
        <taxon>Dikarya</taxon>
        <taxon>Basidiomycota</taxon>
        <taxon>Agaricomycotina</taxon>
        <taxon>Agaricomycetes</taxon>
        <taxon>Agaricomycetidae</taxon>
        <taxon>Agaricales</taxon>
        <taxon>Agaricineae</taxon>
        <taxon>Hymenogastraceae</taxon>
        <taxon>Gymnopilus</taxon>
    </lineage>
</organism>
<gene>
    <name evidence="1" type="ORF">CPB84DRAFT_1625941</name>
</gene>
<reference evidence="1" key="1">
    <citation type="submission" date="2020-11" db="EMBL/GenBank/DDBJ databases">
        <authorList>
            <consortium name="DOE Joint Genome Institute"/>
            <person name="Ahrendt S."/>
            <person name="Riley R."/>
            <person name="Andreopoulos W."/>
            <person name="LaButti K."/>
            <person name="Pangilinan J."/>
            <person name="Ruiz-duenas F.J."/>
            <person name="Barrasa J.M."/>
            <person name="Sanchez-Garcia M."/>
            <person name="Camarero S."/>
            <person name="Miyauchi S."/>
            <person name="Serrano A."/>
            <person name="Linde D."/>
            <person name="Babiker R."/>
            <person name="Drula E."/>
            <person name="Ayuso-Fernandez I."/>
            <person name="Pacheco R."/>
            <person name="Padilla G."/>
            <person name="Ferreira P."/>
            <person name="Barriuso J."/>
            <person name="Kellner H."/>
            <person name="Castanera R."/>
            <person name="Alfaro M."/>
            <person name="Ramirez L."/>
            <person name="Pisabarro A.G."/>
            <person name="Kuo A."/>
            <person name="Tritt A."/>
            <person name="Lipzen A."/>
            <person name="He G."/>
            <person name="Yan M."/>
            <person name="Ng V."/>
            <person name="Cullen D."/>
            <person name="Martin F."/>
            <person name="Rosso M.-N."/>
            <person name="Henrissat B."/>
            <person name="Hibbett D."/>
            <person name="Martinez A.T."/>
            <person name="Grigoriev I.V."/>
        </authorList>
    </citation>
    <scope>NUCLEOTIDE SEQUENCE</scope>
    <source>
        <strain evidence="1">AH 44721</strain>
    </source>
</reference>
<evidence type="ECO:0000313" key="1">
    <source>
        <dbReference type="EMBL" id="KAF8888949.1"/>
    </source>
</evidence>
<dbReference type="Proteomes" id="UP000724874">
    <property type="component" value="Unassembled WGS sequence"/>
</dbReference>
<proteinExistence type="predicted"/>